<keyword evidence="16" id="KW-1185">Reference proteome</keyword>
<evidence type="ECO:0000313" key="16">
    <source>
        <dbReference type="Proteomes" id="UP001321473"/>
    </source>
</evidence>
<evidence type="ECO:0000256" key="9">
    <source>
        <dbReference type="ARBA" id="ARBA00023163"/>
    </source>
</evidence>
<dbReference type="EMBL" id="JARKHS020004102">
    <property type="protein sequence ID" value="KAK8784925.1"/>
    <property type="molecule type" value="Genomic_DNA"/>
</dbReference>
<evidence type="ECO:0000256" key="5">
    <source>
        <dbReference type="ARBA" id="ARBA00022833"/>
    </source>
</evidence>
<keyword evidence="5" id="KW-0862">Zinc</keyword>
<keyword evidence="10" id="KW-0539">Nucleus</keyword>
<evidence type="ECO:0000256" key="13">
    <source>
        <dbReference type="SAM" id="MobiDB-lite"/>
    </source>
</evidence>
<protein>
    <recommendedName>
        <fullName evidence="14">THAP-type domain-containing protein</fullName>
    </recommendedName>
</protein>
<name>A0AAQ4FDX8_AMBAM</name>
<feature type="region of interest" description="Disordered" evidence="13">
    <location>
        <begin position="200"/>
        <end position="222"/>
    </location>
</feature>
<dbReference type="SUPFAM" id="SSF57716">
    <property type="entry name" value="Glucocorticoid receptor-like (DNA-binding domain)"/>
    <property type="match status" value="1"/>
</dbReference>
<evidence type="ECO:0000256" key="8">
    <source>
        <dbReference type="ARBA" id="ARBA00023125"/>
    </source>
</evidence>
<evidence type="ECO:0000256" key="10">
    <source>
        <dbReference type="ARBA" id="ARBA00023242"/>
    </source>
</evidence>
<comment type="caution">
    <text evidence="15">The sequence shown here is derived from an EMBL/GenBank/DDBJ whole genome shotgun (WGS) entry which is preliminary data.</text>
</comment>
<keyword evidence="11" id="KW-0131">Cell cycle</keyword>
<accession>A0AAQ4FDX8</accession>
<dbReference type="GO" id="GO:0043565">
    <property type="term" value="F:sequence-specific DNA binding"/>
    <property type="evidence" value="ECO:0007669"/>
    <property type="project" value="InterPro"/>
</dbReference>
<keyword evidence="7" id="KW-0175">Coiled coil</keyword>
<feature type="region of interest" description="Disordered" evidence="13">
    <location>
        <begin position="83"/>
        <end position="122"/>
    </location>
</feature>
<dbReference type="Pfam" id="PF05485">
    <property type="entry name" value="THAP"/>
    <property type="match status" value="1"/>
</dbReference>
<feature type="region of interest" description="Disordered" evidence="13">
    <location>
        <begin position="241"/>
        <end position="263"/>
    </location>
</feature>
<dbReference type="InterPro" id="IPR006612">
    <property type="entry name" value="THAP_Znf"/>
</dbReference>
<dbReference type="PANTHER" id="PTHR46600:SF1">
    <property type="entry name" value="THAP DOMAIN-CONTAINING PROTEIN 1"/>
    <property type="match status" value="1"/>
</dbReference>
<evidence type="ECO:0000256" key="3">
    <source>
        <dbReference type="ARBA" id="ARBA00022723"/>
    </source>
</evidence>
<evidence type="ECO:0000256" key="1">
    <source>
        <dbReference type="ARBA" id="ARBA00004642"/>
    </source>
</evidence>
<evidence type="ECO:0000256" key="4">
    <source>
        <dbReference type="ARBA" id="ARBA00022771"/>
    </source>
</evidence>
<evidence type="ECO:0000256" key="2">
    <source>
        <dbReference type="ARBA" id="ARBA00006177"/>
    </source>
</evidence>
<dbReference type="GO" id="GO:0008270">
    <property type="term" value="F:zinc ion binding"/>
    <property type="evidence" value="ECO:0007669"/>
    <property type="project" value="UniProtKB-KW"/>
</dbReference>
<keyword evidence="9" id="KW-0804">Transcription</keyword>
<evidence type="ECO:0000256" key="11">
    <source>
        <dbReference type="ARBA" id="ARBA00023306"/>
    </source>
</evidence>
<comment type="subcellular location">
    <subcellularLocation>
        <location evidence="1">Nucleus</location>
        <location evidence="1">Nucleoplasm</location>
    </subcellularLocation>
</comment>
<sequence>MERRETWVKVVRALQPSQGASDPWVPSEYTKICSKHFKPEDYHQGTKRRLLLAHAVPSQFQESTLQARNCRFRRRRCQRPAEEDCGPAVFSAVPGRSTEHGSSSGRQRRSTDGVAGPPVRATTSPVIIRPLKASSSRCNGEGQQSTGSEAGTFIRVTVAPVVKQYMRGNSLGRNGEGQRNAGSEVIPPVRVTTSPVVIRPLRDSSSGYDCERQRNTGSEVGPAVRATKTPVVVIRSPENSITGLDWEGPEPEEAGGQSKASDIGVTPSSVANEVQNCVEAVPAGVMATSSVACQTQVSGLTIAEYEEQIKALKKECKRLRGELCELRILQLSTET</sequence>
<dbReference type="PANTHER" id="PTHR46600">
    <property type="entry name" value="THAP DOMAIN-CONTAINING"/>
    <property type="match status" value="1"/>
</dbReference>
<evidence type="ECO:0000259" key="14">
    <source>
        <dbReference type="PROSITE" id="PS50950"/>
    </source>
</evidence>
<comment type="similarity">
    <text evidence="2">Belongs to the THAP1 family.</text>
</comment>
<dbReference type="Proteomes" id="UP001321473">
    <property type="component" value="Unassembled WGS sequence"/>
</dbReference>
<dbReference type="GO" id="GO:0005654">
    <property type="term" value="C:nucleoplasm"/>
    <property type="evidence" value="ECO:0007669"/>
    <property type="project" value="UniProtKB-SubCell"/>
</dbReference>
<keyword evidence="3" id="KW-0479">Metal-binding</keyword>
<organism evidence="15 16">
    <name type="scientific">Amblyomma americanum</name>
    <name type="common">Lone star tick</name>
    <dbReference type="NCBI Taxonomy" id="6943"/>
    <lineage>
        <taxon>Eukaryota</taxon>
        <taxon>Metazoa</taxon>
        <taxon>Ecdysozoa</taxon>
        <taxon>Arthropoda</taxon>
        <taxon>Chelicerata</taxon>
        <taxon>Arachnida</taxon>
        <taxon>Acari</taxon>
        <taxon>Parasitiformes</taxon>
        <taxon>Ixodida</taxon>
        <taxon>Ixodoidea</taxon>
        <taxon>Ixodidae</taxon>
        <taxon>Amblyomminae</taxon>
        <taxon>Amblyomma</taxon>
    </lineage>
</organism>
<gene>
    <name evidence="15" type="ORF">V5799_008711</name>
</gene>
<evidence type="ECO:0000256" key="6">
    <source>
        <dbReference type="ARBA" id="ARBA00023015"/>
    </source>
</evidence>
<proteinExistence type="inferred from homology"/>
<evidence type="ECO:0000256" key="12">
    <source>
        <dbReference type="PROSITE-ProRule" id="PRU00309"/>
    </source>
</evidence>
<evidence type="ECO:0000313" key="15">
    <source>
        <dbReference type="EMBL" id="KAK8784925.1"/>
    </source>
</evidence>
<evidence type="ECO:0000256" key="7">
    <source>
        <dbReference type="ARBA" id="ARBA00023054"/>
    </source>
</evidence>
<dbReference type="PROSITE" id="PS50950">
    <property type="entry name" value="ZF_THAP"/>
    <property type="match status" value="1"/>
</dbReference>
<keyword evidence="8 12" id="KW-0238">DNA-binding</keyword>
<feature type="domain" description="THAP-type" evidence="14">
    <location>
        <begin position="1"/>
        <end position="60"/>
    </location>
</feature>
<keyword evidence="6" id="KW-0805">Transcription regulation</keyword>
<dbReference type="AlphaFoldDB" id="A0AAQ4FDX8"/>
<keyword evidence="4 12" id="KW-0863">Zinc-finger</keyword>
<reference evidence="15 16" key="1">
    <citation type="journal article" date="2023" name="Arcadia Sci">
        <title>De novo assembly of a long-read Amblyomma americanum tick genome.</title>
        <authorList>
            <person name="Chou S."/>
            <person name="Poskanzer K.E."/>
            <person name="Rollins M."/>
            <person name="Thuy-Boun P.S."/>
        </authorList>
    </citation>
    <scope>NUCLEOTIDE SEQUENCE [LARGE SCALE GENOMIC DNA]</scope>
    <source>
        <strain evidence="15">F_SG_1</strain>
        <tissue evidence="15">Salivary glands</tissue>
    </source>
</reference>
<dbReference type="InterPro" id="IPR026516">
    <property type="entry name" value="THAP1/10"/>
</dbReference>